<dbReference type="CDD" id="cd22758">
    <property type="entry name" value="OTU_232R-like"/>
    <property type="match status" value="1"/>
</dbReference>
<dbReference type="InterPro" id="IPR007527">
    <property type="entry name" value="Znf_SWIM"/>
</dbReference>
<dbReference type="PANTHER" id="PTHR31569:SF4">
    <property type="entry name" value="SWIM-TYPE DOMAIN-CONTAINING PROTEIN"/>
    <property type="match status" value="1"/>
</dbReference>
<dbReference type="SUPFAM" id="SSF54001">
    <property type="entry name" value="Cysteine proteinases"/>
    <property type="match status" value="1"/>
</dbReference>
<sequence>MESSDVECLNLCDLRELAPEEKENIKGKIDEICAEAEQLEAKALHIDNKLSKEILFNHAKRNRKTALTLKQKITFSEGKQCFCPSDIKLALSNSTLTANSEKQLERRLKNNCNYYSLQFDGVTPGNGNCFFEAMSHQMERLQLPPISPQALRSDVTKFIQTNYLFEDIDGQVSLKDFVETNFDNYLLNMSMDGVYADHVIVLGTARMLKMDICIVTSSPDAVPENSLIWIVGKRNFQGNPFLLGHYWENHYQSLKTKGTSSNVFVDWVKETFCKRWSDTETIVKEIDFDSCEEDIIFTFQQTAEENNEGEFIHEHKNKKTVQYFCERHCKAKGKKKSAEETRANNCPAYISFRFIYQNGKKAVIIRKNTNHMNHDLTNLKEKKVNRINPQLVTYIEGLAEQGKKPVYIIVKCVKWSRDRGHVDVHDRKYYPTPTDVRNIIYSFKSRKSDNNQPLIIVYQNDEQKKRMDLFSKNVVFMDATYKGVTGYGYAFYCMLVRDDKGKGTPIAYMITSEDCSHTISIFLQKLKESASNRECCFLPRSFMIDKDMKEVSAIKENFPKAQILLCWFHVLQKDAFDRLAEDLEHQMPNVEITKYLKENWVTVGEMWSSYGRKFYHEDQDTNNLAESYLDELARTGRLKNTRQVKEAKGKGRAEEMLKSGYGKMVVWSSEWKCTIPSETTPHQIYNVDIVKVTCGCLSSTQGGLCKHLNLALLIAEQREVDLTRVKEEIVKNIIESNNYICDGNNIEIYFDGDVSCVNMTLFNCTCIANSHNIACVCLNTAQILQCEGNEVQNVLNIPERHEPCTRTIIRSKIDEIVTWMNGDGLLNTTNLENISKTVNKLHSEIYCKKFRKVSKKRKIQPIRVFDQKKNDHSYHSRATGKRIKLNYDTLNEDGSFKTTSRKKGSLRKPFL</sequence>
<evidence type="ECO:0000313" key="4">
    <source>
        <dbReference type="EMBL" id="VDH94519.1"/>
    </source>
</evidence>
<dbReference type="Pfam" id="PF02338">
    <property type="entry name" value="OTU"/>
    <property type="match status" value="1"/>
</dbReference>
<evidence type="ECO:0000256" key="2">
    <source>
        <dbReference type="SAM" id="Coils"/>
    </source>
</evidence>
<dbReference type="PANTHER" id="PTHR31569">
    <property type="entry name" value="SWIM-TYPE DOMAIN-CONTAINING PROTEIN"/>
    <property type="match status" value="1"/>
</dbReference>
<keyword evidence="2" id="KW-0175">Coiled coil</keyword>
<comment type="caution">
    <text evidence="4">The sequence shown here is derived from an EMBL/GenBank/DDBJ whole genome shotgun (WGS) entry which is preliminary data.</text>
</comment>
<dbReference type="OrthoDB" id="6142292at2759"/>
<accession>A0A8B6BSC9</accession>
<dbReference type="InterPro" id="IPR048324">
    <property type="entry name" value="ZSWIM1-3_RNaseH-like"/>
</dbReference>
<protein>
    <recommendedName>
        <fullName evidence="3">SWIM-type domain-containing protein</fullName>
    </recommendedName>
</protein>
<proteinExistence type="predicted"/>
<keyword evidence="1" id="KW-0863">Zinc-finger</keyword>
<evidence type="ECO:0000313" key="5">
    <source>
        <dbReference type="Proteomes" id="UP000596742"/>
    </source>
</evidence>
<dbReference type="InterPro" id="IPR003323">
    <property type="entry name" value="OTU_dom"/>
</dbReference>
<dbReference type="GO" id="GO:0008270">
    <property type="term" value="F:zinc ion binding"/>
    <property type="evidence" value="ECO:0007669"/>
    <property type="project" value="UniProtKB-KW"/>
</dbReference>
<dbReference type="Gene3D" id="3.90.70.80">
    <property type="match status" value="1"/>
</dbReference>
<keyword evidence="1" id="KW-0479">Metal-binding</keyword>
<dbReference type="InterPro" id="IPR038765">
    <property type="entry name" value="Papain-like_cys_pep_sf"/>
</dbReference>
<feature type="coiled-coil region" evidence="2">
    <location>
        <begin position="22"/>
        <end position="49"/>
    </location>
</feature>
<gene>
    <name evidence="4" type="ORF">MGAL_10B049738</name>
</gene>
<keyword evidence="5" id="KW-1185">Reference proteome</keyword>
<evidence type="ECO:0000256" key="1">
    <source>
        <dbReference type="PROSITE-ProRule" id="PRU00325"/>
    </source>
</evidence>
<evidence type="ECO:0000259" key="3">
    <source>
        <dbReference type="PROSITE" id="PS50966"/>
    </source>
</evidence>
<feature type="domain" description="SWIM-type" evidence="3">
    <location>
        <begin position="685"/>
        <end position="716"/>
    </location>
</feature>
<name>A0A8B6BSC9_MYTGA</name>
<organism evidence="4 5">
    <name type="scientific">Mytilus galloprovincialis</name>
    <name type="common">Mediterranean mussel</name>
    <dbReference type="NCBI Taxonomy" id="29158"/>
    <lineage>
        <taxon>Eukaryota</taxon>
        <taxon>Metazoa</taxon>
        <taxon>Spiralia</taxon>
        <taxon>Lophotrochozoa</taxon>
        <taxon>Mollusca</taxon>
        <taxon>Bivalvia</taxon>
        <taxon>Autobranchia</taxon>
        <taxon>Pteriomorphia</taxon>
        <taxon>Mytilida</taxon>
        <taxon>Mytiloidea</taxon>
        <taxon>Mytilidae</taxon>
        <taxon>Mytilinae</taxon>
        <taxon>Mytilus</taxon>
    </lineage>
</organism>
<dbReference type="Proteomes" id="UP000596742">
    <property type="component" value="Unassembled WGS sequence"/>
</dbReference>
<dbReference type="EMBL" id="UYJE01000600">
    <property type="protein sequence ID" value="VDH94519.1"/>
    <property type="molecule type" value="Genomic_DNA"/>
</dbReference>
<dbReference type="AlphaFoldDB" id="A0A8B6BSC9"/>
<dbReference type="Pfam" id="PF21056">
    <property type="entry name" value="ZSWIM1-3_RNaseH-like"/>
    <property type="match status" value="1"/>
</dbReference>
<dbReference type="InterPro" id="IPR052579">
    <property type="entry name" value="Zinc_finger_SWIM"/>
</dbReference>
<dbReference type="PROSITE" id="PS50966">
    <property type="entry name" value="ZF_SWIM"/>
    <property type="match status" value="1"/>
</dbReference>
<reference evidence="4" key="1">
    <citation type="submission" date="2018-11" db="EMBL/GenBank/DDBJ databases">
        <authorList>
            <person name="Alioto T."/>
            <person name="Alioto T."/>
        </authorList>
    </citation>
    <scope>NUCLEOTIDE SEQUENCE</scope>
</reference>
<keyword evidence="1" id="KW-0862">Zinc</keyword>